<accession>A0A345M898</accession>
<dbReference type="Proteomes" id="UP000259040">
    <property type="component" value="Segment"/>
</dbReference>
<evidence type="ECO:0000313" key="2">
    <source>
        <dbReference type="EMBL" id="AXH66719.1"/>
    </source>
</evidence>
<sequence length="39" mass="4630">MAMWFGELDWTDWEWEEEEDQLSAGPFPFSTGNSDLLDF</sequence>
<feature type="compositionally biased region" description="Polar residues" evidence="1">
    <location>
        <begin position="30"/>
        <end position="39"/>
    </location>
</feature>
<protein>
    <submittedName>
        <fullName evidence="2">Uncharacterized protein</fullName>
    </submittedName>
</protein>
<feature type="region of interest" description="Disordered" evidence="1">
    <location>
        <begin position="17"/>
        <end position="39"/>
    </location>
</feature>
<dbReference type="EMBL" id="MH576964">
    <property type="protein sequence ID" value="AXH66719.1"/>
    <property type="molecule type" value="Genomic_DNA"/>
</dbReference>
<reference evidence="2 3" key="1">
    <citation type="submission" date="2018-07" db="EMBL/GenBank/DDBJ databases">
        <authorList>
            <person name="Boyd E.M."/>
            <person name="Barkley D.B."/>
            <person name="Naeem H."/>
            <person name="Vanhorne R."/>
            <person name="Nayek S."/>
            <person name="Layton S.R."/>
            <person name="Hughes L.E."/>
            <person name="Garlena R.A."/>
            <person name="Russell D.A."/>
            <person name="Pope W.H."/>
            <person name="Jacobs-Sera D."/>
            <person name="Hatfull G.F."/>
        </authorList>
    </citation>
    <scope>NUCLEOTIDE SEQUENCE [LARGE SCALE GENOMIC DNA]</scope>
</reference>
<organism evidence="2 3">
    <name type="scientific">Streptomyces phage Starbow</name>
    <dbReference type="NCBI Taxonomy" id="2283266"/>
    <lineage>
        <taxon>Viruses</taxon>
        <taxon>Duplodnaviria</taxon>
        <taxon>Heunggongvirae</taxon>
        <taxon>Uroviricota</taxon>
        <taxon>Caudoviricetes</taxon>
        <taxon>Stanwilliamsviridae</taxon>
        <taxon>Boydwoodruffvirinae</taxon>
        <taxon>Karimacvirus</taxon>
        <taxon>Karimacvirus karimac</taxon>
        <taxon>Streptomyces virus Karimac</taxon>
    </lineage>
</organism>
<evidence type="ECO:0000256" key="1">
    <source>
        <dbReference type="SAM" id="MobiDB-lite"/>
    </source>
</evidence>
<gene>
    <name evidence="2" type="primary">256</name>
    <name evidence="2" type="ORF">SEA_STARBOW_256</name>
</gene>
<proteinExistence type="predicted"/>
<evidence type="ECO:0000313" key="3">
    <source>
        <dbReference type="Proteomes" id="UP000259040"/>
    </source>
</evidence>
<name>A0A345M898_9CAUD</name>